<dbReference type="SUPFAM" id="SSF55031">
    <property type="entry name" value="Bacterial exopeptidase dimerisation domain"/>
    <property type="match status" value="1"/>
</dbReference>
<dbReference type="EMBL" id="JASKYM010000012">
    <property type="protein sequence ID" value="MDK2564855.1"/>
    <property type="molecule type" value="Genomic_DNA"/>
</dbReference>
<dbReference type="Gene3D" id="3.30.70.360">
    <property type="match status" value="1"/>
</dbReference>
<dbReference type="PANTHER" id="PTHR11014:SF63">
    <property type="entry name" value="METALLOPEPTIDASE, PUTATIVE (AFU_ORTHOLOGUE AFUA_6G09600)-RELATED"/>
    <property type="match status" value="1"/>
</dbReference>
<name>A0ABT7ED50_9FIRM</name>
<dbReference type="PANTHER" id="PTHR11014">
    <property type="entry name" value="PEPTIDASE M20 FAMILY MEMBER"/>
    <property type="match status" value="1"/>
</dbReference>
<dbReference type="Gene3D" id="3.40.630.10">
    <property type="entry name" value="Zn peptidases"/>
    <property type="match status" value="1"/>
</dbReference>
<dbReference type="PIRSF" id="PIRSF005962">
    <property type="entry name" value="Pept_M20D_amidohydro"/>
    <property type="match status" value="1"/>
</dbReference>
<dbReference type="SUPFAM" id="SSF53187">
    <property type="entry name" value="Zn-dependent exopeptidases"/>
    <property type="match status" value="1"/>
</dbReference>
<dbReference type="NCBIfam" id="TIGR01891">
    <property type="entry name" value="amidohydrolases"/>
    <property type="match status" value="1"/>
</dbReference>
<gene>
    <name evidence="2" type="ORF">QOZ84_15070</name>
</gene>
<evidence type="ECO:0000313" key="2">
    <source>
        <dbReference type="EMBL" id="MDK2564855.1"/>
    </source>
</evidence>
<dbReference type="Proteomes" id="UP001301012">
    <property type="component" value="Unassembled WGS sequence"/>
</dbReference>
<sequence>MDKENIFRYCKDIESWIIDVRREFHKIPELSLQEYETKEKIIEYLKEIKIDYKDFKNHNGVMAYIINSNNKTTIGIRADIDALPISEELNHDYRSVNDGKMHACGHDAHIAMLLGACKVLNSMKEKLNVNVKFLFQPAEETLGGAKFLIKDKCLENPNVDYMFGLHVMPHIEVGYIETKYGTLNASTDTLNIVVKGKQSHGAYPENGIDAIVASSHIITALQSIISRNLSPLDSAVLTIGKIQGGDAQNIICEEIKMNGTLRTLDRDTREFMINRIKDIVENISHAFGCIGNLLIDNDGYPAVINNKEMVDIIIKNASELLGKDKFIMREKPSLGGEDFSFYTQNNKGVFFHVGCKNKNSDKVHSLHTAQFDIDENCLIIGTMMHIMNVGYFN</sequence>
<dbReference type="InterPro" id="IPR002933">
    <property type="entry name" value="Peptidase_M20"/>
</dbReference>
<dbReference type="InterPro" id="IPR017439">
    <property type="entry name" value="Amidohydrolase"/>
</dbReference>
<dbReference type="Pfam" id="PF07687">
    <property type="entry name" value="M20_dimer"/>
    <property type="match status" value="1"/>
</dbReference>
<evidence type="ECO:0000313" key="3">
    <source>
        <dbReference type="Proteomes" id="UP001301012"/>
    </source>
</evidence>
<feature type="domain" description="Peptidase M20 dimerisation" evidence="1">
    <location>
        <begin position="189"/>
        <end position="283"/>
    </location>
</feature>
<reference evidence="2 3" key="1">
    <citation type="submission" date="2023-05" db="EMBL/GenBank/DDBJ databases">
        <title>Rombocin, a short stable natural nisin variant, displays selective antimicrobial activity against Listeria monocytogenes and employs dual mode of action to kill target bacterial strains.</title>
        <authorList>
            <person name="Wambui J."/>
            <person name="Stephan R."/>
            <person name="Kuipers O.P."/>
        </authorList>
    </citation>
    <scope>NUCLEOTIDE SEQUENCE [LARGE SCALE GENOMIC DNA]</scope>
    <source>
        <strain evidence="2 3">RC002</strain>
    </source>
</reference>
<dbReference type="InterPro" id="IPR011650">
    <property type="entry name" value="Peptidase_M20_dimer"/>
</dbReference>
<dbReference type="RefSeq" id="WP_284133753.1">
    <property type="nucleotide sequence ID" value="NZ_JASKYM010000012.1"/>
</dbReference>
<proteinExistence type="predicted"/>
<accession>A0ABT7ED50</accession>
<comment type="caution">
    <text evidence="2">The sequence shown here is derived from an EMBL/GenBank/DDBJ whole genome shotgun (WGS) entry which is preliminary data.</text>
</comment>
<dbReference type="CDD" id="cd03886">
    <property type="entry name" value="M20_Acy1"/>
    <property type="match status" value="1"/>
</dbReference>
<evidence type="ECO:0000259" key="1">
    <source>
        <dbReference type="Pfam" id="PF07687"/>
    </source>
</evidence>
<dbReference type="InterPro" id="IPR036264">
    <property type="entry name" value="Bact_exopeptidase_dim_dom"/>
</dbReference>
<dbReference type="Pfam" id="PF01546">
    <property type="entry name" value="Peptidase_M20"/>
    <property type="match status" value="1"/>
</dbReference>
<organism evidence="2 3">
    <name type="scientific">Romboutsia sedimentorum</name>
    <dbReference type="NCBI Taxonomy" id="1368474"/>
    <lineage>
        <taxon>Bacteria</taxon>
        <taxon>Bacillati</taxon>
        <taxon>Bacillota</taxon>
        <taxon>Clostridia</taxon>
        <taxon>Peptostreptococcales</taxon>
        <taxon>Peptostreptococcaceae</taxon>
        <taxon>Romboutsia</taxon>
    </lineage>
</organism>
<keyword evidence="3" id="KW-1185">Reference proteome</keyword>
<protein>
    <submittedName>
        <fullName evidence="2">M20 family metallopeptidase</fullName>
    </submittedName>
</protein>